<evidence type="ECO:0000259" key="7">
    <source>
        <dbReference type="PROSITE" id="PS51833"/>
    </source>
</evidence>
<feature type="domain" description="HDOD" evidence="7">
    <location>
        <begin position="289"/>
        <end position="497"/>
    </location>
</feature>
<evidence type="ECO:0000256" key="5">
    <source>
        <dbReference type="SAM" id="MobiDB-lite"/>
    </source>
</evidence>
<evidence type="ECO:0000256" key="4">
    <source>
        <dbReference type="ARBA" id="ARBA00022840"/>
    </source>
</evidence>
<dbReference type="AlphaFoldDB" id="A0A480APA2"/>
<dbReference type="InterPro" id="IPR011009">
    <property type="entry name" value="Kinase-like_dom_sf"/>
</dbReference>
<evidence type="ECO:0000256" key="1">
    <source>
        <dbReference type="ARBA" id="ARBA00022679"/>
    </source>
</evidence>
<proteinExistence type="predicted"/>
<keyword evidence="2" id="KW-0547">Nucleotide-binding</keyword>
<dbReference type="InterPro" id="IPR013976">
    <property type="entry name" value="HDOD"/>
</dbReference>
<dbReference type="SUPFAM" id="SSF109604">
    <property type="entry name" value="HD-domain/PDEase-like"/>
    <property type="match status" value="1"/>
</dbReference>
<feature type="compositionally biased region" description="Low complexity" evidence="5">
    <location>
        <begin position="570"/>
        <end position="595"/>
    </location>
</feature>
<dbReference type="GO" id="GO:0004674">
    <property type="term" value="F:protein serine/threonine kinase activity"/>
    <property type="evidence" value="ECO:0007669"/>
    <property type="project" value="TreeGrafter"/>
</dbReference>
<protein>
    <recommendedName>
        <fullName evidence="10">Protein kinase</fullName>
    </recommendedName>
</protein>
<organism evidence="8 9">
    <name type="scientific">Pseudaquabacterium pictum</name>
    <dbReference type="NCBI Taxonomy" id="2315236"/>
    <lineage>
        <taxon>Bacteria</taxon>
        <taxon>Pseudomonadati</taxon>
        <taxon>Pseudomonadota</taxon>
        <taxon>Betaproteobacteria</taxon>
        <taxon>Burkholderiales</taxon>
        <taxon>Sphaerotilaceae</taxon>
        <taxon>Pseudaquabacterium</taxon>
    </lineage>
</organism>
<keyword evidence="1" id="KW-0808">Transferase</keyword>
<dbReference type="PROSITE" id="PS51833">
    <property type="entry name" value="HDOD"/>
    <property type="match status" value="1"/>
</dbReference>
<dbReference type="PROSITE" id="PS50011">
    <property type="entry name" value="PROTEIN_KINASE_DOM"/>
    <property type="match status" value="1"/>
</dbReference>
<dbReference type="Gene3D" id="1.10.510.10">
    <property type="entry name" value="Transferase(Phosphotransferase) domain 1"/>
    <property type="match status" value="1"/>
</dbReference>
<keyword evidence="3" id="KW-0418">Kinase</keyword>
<feature type="domain" description="Protein kinase" evidence="6">
    <location>
        <begin position="20"/>
        <end position="265"/>
    </location>
</feature>
<name>A0A480APA2_9BURK</name>
<dbReference type="Gene3D" id="1.10.3210.10">
    <property type="entry name" value="Hypothetical protein af1432"/>
    <property type="match status" value="1"/>
</dbReference>
<comment type="caution">
    <text evidence="8">The sequence shown here is derived from an EMBL/GenBank/DDBJ whole genome shotgun (WGS) entry which is preliminary data.</text>
</comment>
<dbReference type="Proteomes" id="UP000301751">
    <property type="component" value="Unassembled WGS sequence"/>
</dbReference>
<gene>
    <name evidence="8" type="ORF">AQPW35_24650</name>
</gene>
<dbReference type="RefSeq" id="WP_228027084.1">
    <property type="nucleotide sequence ID" value="NZ_BJCL01000005.1"/>
</dbReference>
<evidence type="ECO:0008006" key="10">
    <source>
        <dbReference type="Google" id="ProtNLM"/>
    </source>
</evidence>
<dbReference type="PANTHER" id="PTHR43289:SF6">
    <property type="entry name" value="SERINE_THREONINE-PROTEIN KINASE NEKL-3"/>
    <property type="match status" value="1"/>
</dbReference>
<evidence type="ECO:0000313" key="8">
    <source>
        <dbReference type="EMBL" id="GCL63384.1"/>
    </source>
</evidence>
<dbReference type="EMBL" id="BJCL01000005">
    <property type="protein sequence ID" value="GCL63384.1"/>
    <property type="molecule type" value="Genomic_DNA"/>
</dbReference>
<keyword evidence="9" id="KW-1185">Reference proteome</keyword>
<accession>A0A480APA2</accession>
<dbReference type="GO" id="GO:0005524">
    <property type="term" value="F:ATP binding"/>
    <property type="evidence" value="ECO:0007669"/>
    <property type="project" value="UniProtKB-KW"/>
</dbReference>
<dbReference type="PANTHER" id="PTHR43289">
    <property type="entry name" value="MITOGEN-ACTIVATED PROTEIN KINASE KINASE KINASE 20-RELATED"/>
    <property type="match status" value="1"/>
</dbReference>
<dbReference type="SUPFAM" id="SSF56112">
    <property type="entry name" value="Protein kinase-like (PK-like)"/>
    <property type="match status" value="1"/>
</dbReference>
<sequence length="595" mass="63763">MAAPPPPRSAAQAVRHLGRFQLLRLLGKSARSMLWLVSDPRVGQEMVLMLPRTQPADADALQRWLEAARRAARVDHPGLQPAVEVGEHERWPYIAYDRGNTVTLAERLSSKGLPGAELVPWMLQVLQGLAFAHEAGLAHHDVQAGMLALSENGTCTLMGLGVVSPADADAASLQAQRRAAERDVLGLGLVLHHALAGTAPLEQADTGVVIDRMPPLGREIVRLPWTGAHPIPEPLRAIVNRATDRQERQRYRNARTLERALSGWLRTDGESSGGPIMLLLDRMRAAGLLPAMPGGASRAARLASLERQRSTDLAEIVIQDVGLTFELLRSVNGGSMRTTMGGGNGPILTARRAIEMIGIDGVRRVATAMRPWPGPLNEAHATELSALLDRVRLAGRVAQWLRPAGYDAEVVFLLAMLQSLGRLVVQYHFPEEAVQIRRLMQPAPPAKAGEPEDPGMGEEGASFAVLGVDIDALGVAVARHWGMDDSVVHMVRRVPWTAPVHSPDGDDDLLRLTASCANEVVDARSVPAHHRLAWLQRVVQRYGRILGVTLRDVQMAAQGVSPYDEPADHAAGSAPQPGAGAGTASAAGLATGAAP</sequence>
<evidence type="ECO:0000256" key="2">
    <source>
        <dbReference type="ARBA" id="ARBA00022741"/>
    </source>
</evidence>
<evidence type="ECO:0000313" key="9">
    <source>
        <dbReference type="Proteomes" id="UP000301751"/>
    </source>
</evidence>
<reference evidence="9" key="1">
    <citation type="submission" date="2019-03" db="EMBL/GenBank/DDBJ databases">
        <title>Aquabacterium pictum sp.nov., the first bacteriochlorophyll a-containing freshwater bacterium in the genus Aquabacterium of the class Betaproteobacteria.</title>
        <authorList>
            <person name="Hirose S."/>
            <person name="Tank M."/>
            <person name="Hara E."/>
            <person name="Tamaki H."/>
            <person name="Takaichi S."/>
            <person name="Haruta S."/>
            <person name="Hanada S."/>
        </authorList>
    </citation>
    <scope>NUCLEOTIDE SEQUENCE [LARGE SCALE GENOMIC DNA]</scope>
    <source>
        <strain evidence="9">W35</strain>
    </source>
</reference>
<evidence type="ECO:0000256" key="3">
    <source>
        <dbReference type="ARBA" id="ARBA00022777"/>
    </source>
</evidence>
<dbReference type="Pfam" id="PF08668">
    <property type="entry name" value="HDOD"/>
    <property type="match status" value="1"/>
</dbReference>
<evidence type="ECO:0000259" key="6">
    <source>
        <dbReference type="PROSITE" id="PS50011"/>
    </source>
</evidence>
<dbReference type="InterPro" id="IPR000719">
    <property type="entry name" value="Prot_kinase_dom"/>
</dbReference>
<keyword evidence="4" id="KW-0067">ATP-binding</keyword>
<feature type="region of interest" description="Disordered" evidence="5">
    <location>
        <begin position="561"/>
        <end position="595"/>
    </location>
</feature>
<dbReference type="SMART" id="SM00220">
    <property type="entry name" value="S_TKc"/>
    <property type="match status" value="1"/>
</dbReference>
<dbReference type="Gene3D" id="3.30.200.20">
    <property type="entry name" value="Phosphorylase Kinase, domain 1"/>
    <property type="match status" value="1"/>
</dbReference>